<evidence type="ECO:0000259" key="1">
    <source>
        <dbReference type="Pfam" id="PF05161"/>
    </source>
</evidence>
<feature type="domain" description="MOFRL" evidence="1">
    <location>
        <begin position="3"/>
        <end position="55"/>
    </location>
</feature>
<gene>
    <name evidence="2" type="primary">ttuD_7</name>
    <name evidence="2" type="ORF">GALL_555000</name>
</gene>
<dbReference type="InterPro" id="IPR039760">
    <property type="entry name" value="MOFRL_protein"/>
</dbReference>
<organism evidence="2">
    <name type="scientific">mine drainage metagenome</name>
    <dbReference type="NCBI Taxonomy" id="410659"/>
    <lineage>
        <taxon>unclassified sequences</taxon>
        <taxon>metagenomes</taxon>
        <taxon>ecological metagenomes</taxon>
    </lineage>
</organism>
<dbReference type="GO" id="GO:0005737">
    <property type="term" value="C:cytoplasm"/>
    <property type="evidence" value="ECO:0007669"/>
    <property type="project" value="TreeGrafter"/>
</dbReference>
<reference evidence="2" key="1">
    <citation type="submission" date="2016-10" db="EMBL/GenBank/DDBJ databases">
        <title>Sequence of Gallionella enrichment culture.</title>
        <authorList>
            <person name="Poehlein A."/>
            <person name="Muehling M."/>
            <person name="Daniel R."/>
        </authorList>
    </citation>
    <scope>NUCLEOTIDE SEQUENCE</scope>
</reference>
<dbReference type="Pfam" id="PF05161">
    <property type="entry name" value="MOFRL"/>
    <property type="match status" value="1"/>
</dbReference>
<dbReference type="EC" id="1.1.1.81" evidence="2"/>
<comment type="caution">
    <text evidence="2">The sequence shown here is derived from an EMBL/GenBank/DDBJ whole genome shotgun (WGS) entry which is preliminary data.</text>
</comment>
<dbReference type="PANTHER" id="PTHR12227:SF0">
    <property type="entry name" value="GLYCERATE KINASE"/>
    <property type="match status" value="1"/>
</dbReference>
<dbReference type="SUPFAM" id="SSF82544">
    <property type="entry name" value="GckA/TtuD-like"/>
    <property type="match status" value="1"/>
</dbReference>
<sequence length="62" mass="6388">MDDIAGALLAPDTLARARAAGMDARAMLAGHDSHGFFGALKDLIVTGPTLTNVNDIRAILIA</sequence>
<dbReference type="EMBL" id="MLJW01009430">
    <property type="protein sequence ID" value="OIQ62966.1"/>
    <property type="molecule type" value="Genomic_DNA"/>
</dbReference>
<dbReference type="Gene3D" id="3.40.1480.10">
    <property type="entry name" value="MOFRL domain"/>
    <property type="match status" value="1"/>
</dbReference>
<protein>
    <submittedName>
        <fullName evidence="2">Putative hydroxypyruvate reductase</fullName>
        <ecNumber evidence="2">1.1.1.81</ecNumber>
    </submittedName>
</protein>
<dbReference type="GO" id="GO:0016618">
    <property type="term" value="F:hydroxypyruvate reductase [NAD(P)H] activity"/>
    <property type="evidence" value="ECO:0007669"/>
    <property type="project" value="UniProtKB-EC"/>
</dbReference>
<accession>A0A1J5NW71</accession>
<proteinExistence type="predicted"/>
<dbReference type="InterPro" id="IPR007835">
    <property type="entry name" value="MOFRL"/>
</dbReference>
<dbReference type="InterPro" id="IPR037035">
    <property type="entry name" value="GK-like_C_sf"/>
</dbReference>
<evidence type="ECO:0000313" key="2">
    <source>
        <dbReference type="EMBL" id="OIQ62966.1"/>
    </source>
</evidence>
<dbReference type="GO" id="GO:0008887">
    <property type="term" value="F:glycerate kinase activity"/>
    <property type="evidence" value="ECO:0007669"/>
    <property type="project" value="InterPro"/>
</dbReference>
<keyword evidence="2" id="KW-0670">Pyruvate</keyword>
<keyword evidence="2" id="KW-0560">Oxidoreductase</keyword>
<name>A0A1J5NW71_9ZZZZ</name>
<dbReference type="AlphaFoldDB" id="A0A1J5NW71"/>
<dbReference type="PANTHER" id="PTHR12227">
    <property type="entry name" value="GLYCERATE KINASE"/>
    <property type="match status" value="1"/>
</dbReference>